<dbReference type="InterPro" id="IPR051802">
    <property type="entry name" value="YfhM-like"/>
</dbReference>
<proteinExistence type="inferred from homology"/>
<evidence type="ECO:0000256" key="2">
    <source>
        <dbReference type="ARBA" id="ARBA00022729"/>
    </source>
</evidence>
<dbReference type="EMBL" id="JBHMQU010000035">
    <property type="protein sequence ID" value="MFC0812130.1"/>
    <property type="molecule type" value="Genomic_DNA"/>
</dbReference>
<protein>
    <submittedName>
        <fullName evidence="8">MG2 domain-containing protein</fullName>
    </submittedName>
</protein>
<dbReference type="Pfam" id="PF00207">
    <property type="entry name" value="A2M"/>
    <property type="match status" value="1"/>
</dbReference>
<dbReference type="SMART" id="SM01359">
    <property type="entry name" value="A2M_N_2"/>
    <property type="match status" value="1"/>
</dbReference>
<reference evidence="8 9" key="1">
    <citation type="submission" date="2024-09" db="EMBL/GenBank/DDBJ databases">
        <authorList>
            <person name="Sun Q."/>
            <person name="Mori K."/>
        </authorList>
    </citation>
    <scope>NUCLEOTIDE SEQUENCE [LARGE SCALE GENOMIC DNA]</scope>
    <source>
        <strain evidence="8 9">KCTC 42086</strain>
    </source>
</reference>
<name>A0ABV6T4E7_9RHOB</name>
<dbReference type="InterPro" id="IPR011626">
    <property type="entry name" value="Alpha-macroglobulin_TED"/>
</dbReference>
<dbReference type="InterPro" id="IPR008930">
    <property type="entry name" value="Terpenoid_cyclase/PrenylTrfase"/>
</dbReference>
<dbReference type="Pfam" id="PF17962">
    <property type="entry name" value="bMG6"/>
    <property type="match status" value="1"/>
</dbReference>
<dbReference type="SMART" id="SM01419">
    <property type="entry name" value="Thiol-ester_cl"/>
    <property type="match status" value="1"/>
</dbReference>
<dbReference type="PANTHER" id="PTHR40094">
    <property type="entry name" value="ALPHA-2-MACROGLOBULIN HOMOLOG"/>
    <property type="match status" value="1"/>
</dbReference>
<comment type="similarity">
    <text evidence="1">Belongs to the protease inhibitor I39 (alpha-2-macroglobulin) family. Bacterial alpha-2-macroglobulin subfamily.</text>
</comment>
<dbReference type="Pfam" id="PF00024">
    <property type="entry name" value="PAN_1"/>
    <property type="match status" value="1"/>
</dbReference>
<dbReference type="Proteomes" id="UP001589920">
    <property type="component" value="Unassembled WGS sequence"/>
</dbReference>
<dbReference type="Gene3D" id="1.50.10.20">
    <property type="match status" value="1"/>
</dbReference>
<dbReference type="InterPro" id="IPR001599">
    <property type="entry name" value="Macroglobln_a2"/>
</dbReference>
<feature type="compositionally biased region" description="Low complexity" evidence="5">
    <location>
        <begin position="1"/>
        <end position="10"/>
    </location>
</feature>
<keyword evidence="4" id="KW-1015">Disulfide bond</keyword>
<dbReference type="PIRSF" id="PIRSF038980">
    <property type="entry name" value="A2M_bac"/>
    <property type="match status" value="1"/>
</dbReference>
<dbReference type="Gene3D" id="3.50.4.10">
    <property type="entry name" value="Hepatocyte Growth Factor"/>
    <property type="match status" value="1"/>
</dbReference>
<dbReference type="InterPro" id="IPR041246">
    <property type="entry name" value="Bact_MG10"/>
</dbReference>
<dbReference type="Pfam" id="PF07678">
    <property type="entry name" value="TED_complement"/>
    <property type="match status" value="1"/>
</dbReference>
<evidence type="ECO:0000256" key="5">
    <source>
        <dbReference type="SAM" id="MobiDB-lite"/>
    </source>
</evidence>
<organism evidence="8 9">
    <name type="scientific">Paracoccus panacisoli</name>
    <dbReference type="NCBI Taxonomy" id="1510163"/>
    <lineage>
        <taxon>Bacteria</taxon>
        <taxon>Pseudomonadati</taxon>
        <taxon>Pseudomonadota</taxon>
        <taxon>Alphaproteobacteria</taxon>
        <taxon>Rhodobacterales</taxon>
        <taxon>Paracoccaceae</taxon>
        <taxon>Paracoccus</taxon>
    </lineage>
</organism>
<dbReference type="InterPro" id="IPR003609">
    <property type="entry name" value="Pan_app"/>
</dbReference>
<dbReference type="RefSeq" id="WP_394319683.1">
    <property type="nucleotide sequence ID" value="NZ_JBHMQU010000035.1"/>
</dbReference>
<evidence type="ECO:0000313" key="8">
    <source>
        <dbReference type="EMBL" id="MFC0812130.1"/>
    </source>
</evidence>
<keyword evidence="9" id="KW-1185">Reference proteome</keyword>
<dbReference type="SMART" id="SM01360">
    <property type="entry name" value="A2M"/>
    <property type="match status" value="1"/>
</dbReference>
<evidence type="ECO:0000313" key="9">
    <source>
        <dbReference type="Proteomes" id="UP001589920"/>
    </source>
</evidence>
<dbReference type="InterPro" id="IPR000177">
    <property type="entry name" value="Apple"/>
</dbReference>
<evidence type="ECO:0000259" key="6">
    <source>
        <dbReference type="SMART" id="SM01359"/>
    </source>
</evidence>
<dbReference type="InterPro" id="IPR041203">
    <property type="entry name" value="Bact_A2M_MG5"/>
</dbReference>
<sequence length="1879" mass="193815">MSGPMRFRPAAPRPTPDARPLSRPRRGLGALLALALGLGLAPTAWAESPLPERRVVLQADMDLPGGDLAPIFQTTADACVQLCLANPDCQALTYNARSRACFPKAAAGAPAPFVGAQSGQVLATDPAALAAVAARTEGTAGWLRPDDLTAARRQAEGLGTLYPGSGEPLDVLRGYADAAAQANDPTGAVRWLGAVTAATDAPDDWLALSAALETAGRQNGGNDFQMDRAAQSAALNAWLRTTGPGLPALTAWALIAERQDRGPDGLKALRHAEAHGGAGDAQLATLIEGFQDRHGFRVTDNQVDANTPDPRACVNFSGELAPGVDFRPFVALPDQGLAVEGEGSQLCITGMARGAALDITLRPGLPAADGEVLAKPVTLSMYVRDRAPMARFPGRAYVLPTGGDQGLTLTTVNAPEVGLTLYRMSDRNLVRALRDRIFAAPLDEWGAQTFSAGMGERIWTGTATVAPPAGGGSHPVNAEVANRIDLNRAGAGPLTPGIYVLTAQVEGVSAEVAPAAAQWFMISDLGLASWSGSDGLTVAVRGLSDAAARAGVEVALISRGNAVLATAQTDDQGVARFDAGLTRGRDAAEPAVVTATTRSGDEVTDLAFLSLIDPEFDLSDRGVEGNPPAPPVDVFAATDRGAYRAGETAFATVMTRDDRGRAIDGLPLSAVVLRPDGVEHARLMPEPAGAGGYTLAVPIPDTAPRGAWRVEFRLEDQGPPLATARLLVEDFRPERIAFDLNLPDAPQSPAEPVAAAIDARWLFGAPAAGLPVEGSLRLTPTRALPGWEGYVFGRADADSAPDYVAMPAGTTDAEGRFAARVDLPASLAASARPYEAALTLTLREGAGRPVERTDTRLVLPARPAPGIRPEFPDGTVPQGAEAQFSLVALGPDLTPTAGRLDWVLNRVDTDYQWFALGGDWSYQPITRRARVANGVVQPEDGPATLTVPVDWGSYELVVTGSDGAESSLRFDAGWGVAATGTDTPDRLSVALDKPAYRIGDTARVTLEAAADGVAVVSVLSNRVIDLKAVPVTAGTNTVDLPVTEDWGANAYVAVSAIRPVAAGTGELSRHTPVRSLGIAAAAVEPGDRALQATLTAPAEADPRGTAQVTLAVAGAAPGKTVQATIWAVDQGILNLTSYQPPSASAHYLGQRRLGVGMRDLYGRLILPGGAADAAIRAGGDAASMQTQAPPPTEKLMAWFSGPLTLDAEGKVTVEVPLPDFNGEVRVMALVWNADGVGQTDTTMLVRDPVVMTATVPAFLSPGDTAEASLALTHVAGPPGAVALRVENLAGVQTAASEAPAAEGSAEPPAAVALTTDGLPGEVTLADRQAVTLPLTLTAPEAEGTAALRVSATLPDGRTVTKDLTIPVARSDAPVTRRIDLTLAPGAAQTVDLAPLGAFRPGTGRMTLTSGAYAQLDVPGAVARLVTYPYGCTEQIASGALPQLYAAGLMPEGVPRPPSVEPKAVDDAIAQVLTRQTAEGDFGLWRAEGGDRWLTAYVTDFLGRARAAAHAVPEASFKAALRALQNGLNAAADPQNADPDENAATAYAAYVLAREGQAVVSDLRYYADTGGEGFATPLAAAQMGAALAAVGDQPRADRMFRQAQALADAGREPDALFRADYGTILRDRAGVLALAAEAGSQAVDRAALSAGIAEGADKAALSTQEAGWLVLAAQALSVGGDAGGGLTLSGAALSAPLVDLGDAAALPPVALANGGAAPVRVVIGATAVPVDPPKAGGTAFKIARHYFTEAGLPVDPAQVALGTRLVAVLEVLPLGPADGRLLIADPLPAGFEIDNPNLLTSGETGDLAWLGETGTADMTEFRQDRFAAAVNASGSDPIRLAYRLRAVTPGRFHHPAASVEDMYRAERRAWTDSGTTTITR</sequence>
<feature type="domain" description="Alpha-2-macroglobulin bait region" evidence="6">
    <location>
        <begin position="987"/>
        <end position="1135"/>
    </location>
</feature>
<dbReference type="Pfam" id="PF07703">
    <property type="entry name" value="A2M_BRD"/>
    <property type="match status" value="1"/>
</dbReference>
<keyword evidence="3" id="KW-0677">Repeat</keyword>
<dbReference type="Pfam" id="PF17972">
    <property type="entry name" value="bMG5"/>
    <property type="match status" value="1"/>
</dbReference>
<comment type="caution">
    <text evidence="8">The sequence shown here is derived from an EMBL/GenBank/DDBJ whole genome shotgun (WGS) entry which is preliminary data.</text>
</comment>
<evidence type="ECO:0000256" key="3">
    <source>
        <dbReference type="ARBA" id="ARBA00022737"/>
    </source>
</evidence>
<dbReference type="InterPro" id="IPR041462">
    <property type="entry name" value="Bact_A2M_MG6"/>
</dbReference>
<dbReference type="PANTHER" id="PTHR40094:SF1">
    <property type="entry name" value="UBIQUITIN DOMAIN-CONTAINING PROTEIN"/>
    <property type="match status" value="1"/>
</dbReference>
<dbReference type="InterPro" id="IPR011625">
    <property type="entry name" value="A2M_N_BRD"/>
</dbReference>
<dbReference type="Pfam" id="PF11974">
    <property type="entry name" value="bMG3"/>
    <property type="match status" value="1"/>
</dbReference>
<dbReference type="InterPro" id="IPR047565">
    <property type="entry name" value="Alpha-macroglob_thiol-ester_cl"/>
</dbReference>
<gene>
    <name evidence="8" type="ORF">ACFHYO_08385</name>
</gene>
<feature type="domain" description="Alpha-2-macroglobulin" evidence="7">
    <location>
        <begin position="1197"/>
        <end position="1285"/>
    </location>
</feature>
<dbReference type="SUPFAM" id="SSF48239">
    <property type="entry name" value="Terpenoid cyclases/Protein prenyltransferases"/>
    <property type="match status" value="1"/>
</dbReference>
<dbReference type="Gene3D" id="2.60.40.1930">
    <property type="match status" value="1"/>
</dbReference>
<dbReference type="InterPro" id="IPR026284">
    <property type="entry name" value="A2MG_proteobact"/>
</dbReference>
<dbReference type="CDD" id="cd01100">
    <property type="entry name" value="APPLE_Factor_XI_like"/>
    <property type="match status" value="1"/>
</dbReference>
<evidence type="ECO:0000259" key="7">
    <source>
        <dbReference type="SMART" id="SM01360"/>
    </source>
</evidence>
<dbReference type="Pfam" id="PF01835">
    <property type="entry name" value="MG2"/>
    <property type="match status" value="1"/>
</dbReference>
<accession>A0ABV6T4E7</accession>
<dbReference type="InterPro" id="IPR021868">
    <property type="entry name" value="Alpha_2_Macroglob_MG3"/>
</dbReference>
<dbReference type="Pfam" id="PF17973">
    <property type="entry name" value="bMG10"/>
    <property type="match status" value="1"/>
</dbReference>
<dbReference type="InterPro" id="IPR002890">
    <property type="entry name" value="MG2"/>
</dbReference>
<evidence type="ECO:0000256" key="1">
    <source>
        <dbReference type="ARBA" id="ARBA00010556"/>
    </source>
</evidence>
<feature type="region of interest" description="Disordered" evidence="5">
    <location>
        <begin position="1"/>
        <end position="24"/>
    </location>
</feature>
<evidence type="ECO:0000256" key="4">
    <source>
        <dbReference type="ARBA" id="ARBA00023157"/>
    </source>
</evidence>
<keyword evidence="2" id="KW-0732">Signal</keyword>
<dbReference type="CDD" id="cd02891">
    <property type="entry name" value="A2M_like"/>
    <property type="match status" value="1"/>
</dbReference>